<evidence type="ECO:0000313" key="3">
    <source>
        <dbReference type="Proteomes" id="UP000297385"/>
    </source>
</evidence>
<keyword evidence="1" id="KW-0732">Signal</keyword>
<evidence type="ECO:0000256" key="1">
    <source>
        <dbReference type="SAM" id="SignalP"/>
    </source>
</evidence>
<dbReference type="RefSeq" id="WP_134459830.1">
    <property type="nucleotide sequence ID" value="NZ_JBHMFL010000015.1"/>
</dbReference>
<evidence type="ECO:0000313" key="2">
    <source>
        <dbReference type="EMBL" id="TFE39420.1"/>
    </source>
</evidence>
<organism evidence="2 3">
    <name type="scientific">Paraburkholderia dipogonis</name>
    <dbReference type="NCBI Taxonomy" id="1211383"/>
    <lineage>
        <taxon>Bacteria</taxon>
        <taxon>Pseudomonadati</taxon>
        <taxon>Pseudomonadota</taxon>
        <taxon>Betaproteobacteria</taxon>
        <taxon>Burkholderiales</taxon>
        <taxon>Burkholderiaceae</taxon>
        <taxon>Paraburkholderia</taxon>
    </lineage>
</organism>
<protein>
    <submittedName>
        <fullName evidence="2">DUF4148 domain-containing protein</fullName>
    </submittedName>
</protein>
<dbReference type="Pfam" id="PF13663">
    <property type="entry name" value="DUF4148"/>
    <property type="match status" value="1"/>
</dbReference>
<name>A0A4Y8MPG5_9BURK</name>
<feature type="chain" id="PRO_5021231362" evidence="1">
    <location>
        <begin position="23"/>
        <end position="110"/>
    </location>
</feature>
<sequence>MKVREVFVIGLLGAFLSPLALADVGQASPGHAPVKQAGSYGSVSQTTLSSSAAPVVKPALQGKTRAEVRQELLQAYKDGLIPTTEADYPPSKRTIERNKALFAESQRYLE</sequence>
<feature type="signal peptide" evidence="1">
    <location>
        <begin position="1"/>
        <end position="22"/>
    </location>
</feature>
<gene>
    <name evidence="2" type="ORF">E2553_21485</name>
</gene>
<dbReference type="AlphaFoldDB" id="A0A4Y8MPG5"/>
<comment type="caution">
    <text evidence="2">The sequence shown here is derived from an EMBL/GenBank/DDBJ whole genome shotgun (WGS) entry which is preliminary data.</text>
</comment>
<dbReference type="GeneID" id="97304354"/>
<dbReference type="Proteomes" id="UP000297385">
    <property type="component" value="Unassembled WGS sequence"/>
</dbReference>
<accession>A0A4Y8MPG5</accession>
<reference evidence="2 3" key="1">
    <citation type="submission" date="2019-03" db="EMBL/GenBank/DDBJ databases">
        <title>Complete Genome Sequence of Paraburkholderia dipogonis ICMP 19430T, a Nitrogen-fixing Symbiont of the South African Invasive Legume Dipogon lignosus in New Zealand.</title>
        <authorList>
            <person name="De Meyer S.E."/>
        </authorList>
    </citation>
    <scope>NUCLEOTIDE SEQUENCE [LARGE SCALE GENOMIC DNA]</scope>
    <source>
        <strain evidence="2 3">ICMP 19430</strain>
    </source>
</reference>
<proteinExistence type="predicted"/>
<dbReference type="EMBL" id="SNVI01000002">
    <property type="protein sequence ID" value="TFE39420.1"/>
    <property type="molecule type" value="Genomic_DNA"/>
</dbReference>
<dbReference type="InterPro" id="IPR025421">
    <property type="entry name" value="DUF4148"/>
</dbReference>